<dbReference type="Proteomes" id="UP001186944">
    <property type="component" value="Unassembled WGS sequence"/>
</dbReference>
<name>A0AA88Y3N4_PINIB</name>
<dbReference type="EMBL" id="VSWD01000009">
    <property type="protein sequence ID" value="KAK3093455.1"/>
    <property type="molecule type" value="Genomic_DNA"/>
</dbReference>
<accession>A0AA88Y3N4</accession>
<reference evidence="1" key="1">
    <citation type="submission" date="2019-08" db="EMBL/GenBank/DDBJ databases">
        <title>The improved chromosome-level genome for the pearl oyster Pinctada fucata martensii using PacBio sequencing and Hi-C.</title>
        <authorList>
            <person name="Zheng Z."/>
        </authorList>
    </citation>
    <scope>NUCLEOTIDE SEQUENCE</scope>
    <source>
        <strain evidence="1">ZZ-2019</strain>
        <tissue evidence="1">Adductor muscle</tissue>
    </source>
</reference>
<proteinExistence type="predicted"/>
<dbReference type="AlphaFoldDB" id="A0AA88Y3N4"/>
<comment type="caution">
    <text evidence="1">The sequence shown here is derived from an EMBL/GenBank/DDBJ whole genome shotgun (WGS) entry which is preliminary data.</text>
</comment>
<evidence type="ECO:0000313" key="1">
    <source>
        <dbReference type="EMBL" id="KAK3093455.1"/>
    </source>
</evidence>
<evidence type="ECO:0000313" key="2">
    <source>
        <dbReference type="Proteomes" id="UP001186944"/>
    </source>
</evidence>
<protein>
    <submittedName>
        <fullName evidence="1">Uncharacterized protein</fullName>
    </submittedName>
</protein>
<organism evidence="1 2">
    <name type="scientific">Pinctada imbricata</name>
    <name type="common">Atlantic pearl-oyster</name>
    <name type="synonym">Pinctada martensii</name>
    <dbReference type="NCBI Taxonomy" id="66713"/>
    <lineage>
        <taxon>Eukaryota</taxon>
        <taxon>Metazoa</taxon>
        <taxon>Spiralia</taxon>
        <taxon>Lophotrochozoa</taxon>
        <taxon>Mollusca</taxon>
        <taxon>Bivalvia</taxon>
        <taxon>Autobranchia</taxon>
        <taxon>Pteriomorphia</taxon>
        <taxon>Pterioida</taxon>
        <taxon>Pterioidea</taxon>
        <taxon>Pteriidae</taxon>
        <taxon>Pinctada</taxon>
    </lineage>
</organism>
<sequence>MDNPDACLFVCNICFNDNEEKMVTCANNYCLSPDMYTGLPYLLIGKRCEHWENLNKYVLSELKH</sequence>
<gene>
    <name evidence="1" type="ORF">FSP39_015920</name>
</gene>
<keyword evidence="2" id="KW-1185">Reference proteome</keyword>